<name>A0A5N6NLD0_9ASTR</name>
<comment type="caution">
    <text evidence="1">The sequence shown here is derived from an EMBL/GenBank/DDBJ whole genome shotgun (WGS) entry which is preliminary data.</text>
</comment>
<accession>A0A5N6NLD0</accession>
<evidence type="ECO:0000313" key="1">
    <source>
        <dbReference type="EMBL" id="KAD4889419.1"/>
    </source>
</evidence>
<dbReference type="EMBL" id="SZYD01000011">
    <property type="protein sequence ID" value="KAD4889419.1"/>
    <property type="molecule type" value="Genomic_DNA"/>
</dbReference>
<dbReference type="AlphaFoldDB" id="A0A5N6NLD0"/>
<dbReference type="PANTHER" id="PTHR34835:SF90">
    <property type="entry name" value="AMINOTRANSFERASE-LIKE PLANT MOBILE DOMAIN-CONTAINING PROTEIN"/>
    <property type="match status" value="1"/>
</dbReference>
<sequence length="752" mass="86536">MKTVLERKSPRIALKSLSRFKNTPENPVNVFSDEEIEEENSCRGGASKNGLYVVDMFDEVNMEIRVLCGNIKVDEESLHNLLGVPKDGVDLLSREAKKVWTPGVTGWRKKYDKDYITPSHIVSRIIKNYDDVSLNFQLDFLVLFISTMVECYAHGKCKLDVLDYFSDDTNVGKINWCKYIISRLKDCKKGWERMATSPFKGGLTILTEQLKGIQRMLSNSFEEKREIEKRIQFLYKKNKEDARLEVICSSYEEIYNSKPGLTDDDRREGAGHNVEMKGYDTCKKIEAGIGLKPNEMPSYSLGLTQEWEEIKKPNTISGEGVEDDVRIDAISLNGDETVEVLLDQEEANVFDCKEHGVKQHDMPSYSLGLTQEWAETKEYATPGEPADVTAKTFDLKEAEHGVKSYDMPSYSLGLTQEWLETKADAIPGNPLKMDLELTNENNQPIWDKTPCTAAKKQMMKKVTFLDKDDVCISMIYTKEEEAVWRYLFKNEIMKKDLIYTKHKRRQQVNVVVARLNGGGWRAVAQLLVTEIAGANQLGFETWVSRSKLKVFSKKEWMLKQKRVDPSIRLAAFEKCIYQAIGRVEKLKNLKQYEVIIFPLIEMNHFYIIVLDLKNPGFYLIDNMDPDETVVSMRDHNDYYKKDTPYKVKNIIVDYLCKWKHPMTKELEKATIVRLGLPWATIGNITDCGVFAMRHMEMVRSNCHNAFNCGFSTSQEEQRLTSQIEALRKKYASRIILSNINKLRMNVIDNACV</sequence>
<dbReference type="Proteomes" id="UP000326396">
    <property type="component" value="Linkage Group LG19"/>
</dbReference>
<organism evidence="1 2">
    <name type="scientific">Mikania micrantha</name>
    <name type="common">bitter vine</name>
    <dbReference type="NCBI Taxonomy" id="192012"/>
    <lineage>
        <taxon>Eukaryota</taxon>
        <taxon>Viridiplantae</taxon>
        <taxon>Streptophyta</taxon>
        <taxon>Embryophyta</taxon>
        <taxon>Tracheophyta</taxon>
        <taxon>Spermatophyta</taxon>
        <taxon>Magnoliopsida</taxon>
        <taxon>eudicotyledons</taxon>
        <taxon>Gunneridae</taxon>
        <taxon>Pentapetalae</taxon>
        <taxon>asterids</taxon>
        <taxon>campanulids</taxon>
        <taxon>Asterales</taxon>
        <taxon>Asteraceae</taxon>
        <taxon>Asteroideae</taxon>
        <taxon>Heliantheae alliance</taxon>
        <taxon>Eupatorieae</taxon>
        <taxon>Mikania</taxon>
    </lineage>
</organism>
<dbReference type="OrthoDB" id="1748551at2759"/>
<dbReference type="SUPFAM" id="SSF54001">
    <property type="entry name" value="Cysteine proteinases"/>
    <property type="match status" value="1"/>
</dbReference>
<dbReference type="InterPro" id="IPR038765">
    <property type="entry name" value="Papain-like_cys_pep_sf"/>
</dbReference>
<gene>
    <name evidence="1" type="ORF">E3N88_21492</name>
</gene>
<proteinExistence type="predicted"/>
<keyword evidence="2" id="KW-1185">Reference proteome</keyword>
<dbReference type="PANTHER" id="PTHR34835">
    <property type="entry name" value="OS07G0283600 PROTEIN-RELATED"/>
    <property type="match status" value="1"/>
</dbReference>
<evidence type="ECO:0008006" key="3">
    <source>
        <dbReference type="Google" id="ProtNLM"/>
    </source>
</evidence>
<dbReference type="Gene3D" id="3.40.395.10">
    <property type="entry name" value="Adenoviral Proteinase, Chain A"/>
    <property type="match status" value="1"/>
</dbReference>
<evidence type="ECO:0000313" key="2">
    <source>
        <dbReference type="Proteomes" id="UP000326396"/>
    </source>
</evidence>
<protein>
    <recommendedName>
        <fullName evidence="3">Ubiquitin-like protease family profile domain-containing protein</fullName>
    </recommendedName>
</protein>
<reference evidence="1 2" key="1">
    <citation type="submission" date="2019-05" db="EMBL/GenBank/DDBJ databases">
        <title>Mikania micrantha, genome provides insights into the molecular mechanism of rapid growth.</title>
        <authorList>
            <person name="Liu B."/>
        </authorList>
    </citation>
    <scope>NUCLEOTIDE SEQUENCE [LARGE SCALE GENOMIC DNA]</scope>
    <source>
        <strain evidence="1">NLD-2019</strain>
        <tissue evidence="1">Leaf</tissue>
    </source>
</reference>